<keyword evidence="4" id="KW-0276">Fatty acid metabolism</keyword>
<feature type="transmembrane region" description="Helical" evidence="10">
    <location>
        <begin position="173"/>
        <end position="193"/>
    </location>
</feature>
<accession>A0A5N0DU40</accession>
<evidence type="ECO:0000256" key="8">
    <source>
        <dbReference type="ARBA" id="ARBA00023098"/>
    </source>
</evidence>
<evidence type="ECO:0000259" key="11">
    <source>
        <dbReference type="Pfam" id="PF00487"/>
    </source>
</evidence>
<sequence>MTTTLDRAVIRLDPHSLKVKRFSTLTTMVLPTLGTVLAVYLLVTRQFSILDLALFAGMYCVHMFGSTVGLHRYAAHRSFKTSRWLEDVLMVAGGMAAQGPLLFWVATHRRHHRFADHEGDPHSPNLHGAGWKRRLHGLWYAHMPWMLSEESTKWSVFAPDILRDRRLVAHHRLYPYWVLAGLALPALIGFAIGQTAWSAFTGLVFGGFARIFAANQASWCVASICHAYGRRPFANDDHSTNLWWVAVLTFGEGLQNNHHAFPRSFRHAVRWWEPDLNGWLIAALGKAHLVWGLREPSAEMISKRRSGNNLPETRSA</sequence>
<dbReference type="GO" id="GO:0016717">
    <property type="term" value="F:oxidoreductase activity, acting on paired donors, with oxidation of a pair of donors resulting in the reduction of molecular oxygen to two molecules of water"/>
    <property type="evidence" value="ECO:0007669"/>
    <property type="project" value="InterPro"/>
</dbReference>
<keyword evidence="7" id="KW-0408">Iron</keyword>
<reference evidence="12 13" key="1">
    <citation type="submission" date="2019-09" db="EMBL/GenBank/DDBJ databases">
        <authorList>
            <person name="Wang X."/>
        </authorList>
    </citation>
    <scope>NUCLEOTIDE SEQUENCE [LARGE SCALE GENOMIC DNA]</scope>
    <source>
        <strain evidence="12 13">CICC 11023</strain>
    </source>
</reference>
<dbReference type="InterPro" id="IPR005804">
    <property type="entry name" value="FA_desaturase_dom"/>
</dbReference>
<dbReference type="Proteomes" id="UP000323876">
    <property type="component" value="Unassembled WGS sequence"/>
</dbReference>
<dbReference type="CDD" id="cd03505">
    <property type="entry name" value="Delta9-FADS-like"/>
    <property type="match status" value="1"/>
</dbReference>
<organism evidence="12 13">
    <name type="scientific">Nocardia colli</name>
    <dbReference type="NCBI Taxonomy" id="2545717"/>
    <lineage>
        <taxon>Bacteria</taxon>
        <taxon>Bacillati</taxon>
        <taxon>Actinomycetota</taxon>
        <taxon>Actinomycetes</taxon>
        <taxon>Mycobacteriales</taxon>
        <taxon>Nocardiaceae</taxon>
        <taxon>Nocardia</taxon>
    </lineage>
</organism>
<dbReference type="GO" id="GO:0016020">
    <property type="term" value="C:membrane"/>
    <property type="evidence" value="ECO:0007669"/>
    <property type="project" value="UniProtKB-SubCell"/>
</dbReference>
<evidence type="ECO:0000313" key="12">
    <source>
        <dbReference type="EMBL" id="KAA8880617.1"/>
    </source>
</evidence>
<keyword evidence="6" id="KW-0560">Oxidoreductase</keyword>
<dbReference type="Pfam" id="PF00487">
    <property type="entry name" value="FA_desaturase"/>
    <property type="match status" value="1"/>
</dbReference>
<keyword evidence="9 10" id="KW-0472">Membrane</keyword>
<evidence type="ECO:0000256" key="5">
    <source>
        <dbReference type="ARBA" id="ARBA00022989"/>
    </source>
</evidence>
<dbReference type="EMBL" id="VXLC01000032">
    <property type="protein sequence ID" value="KAA8880617.1"/>
    <property type="molecule type" value="Genomic_DNA"/>
</dbReference>
<keyword evidence="3 10" id="KW-0812">Transmembrane</keyword>
<name>A0A5N0DU40_9NOCA</name>
<keyword evidence="8" id="KW-0443">Lipid metabolism</keyword>
<dbReference type="GO" id="GO:0006631">
    <property type="term" value="P:fatty acid metabolic process"/>
    <property type="evidence" value="ECO:0007669"/>
    <property type="project" value="UniProtKB-KW"/>
</dbReference>
<evidence type="ECO:0000256" key="2">
    <source>
        <dbReference type="ARBA" id="ARBA00008749"/>
    </source>
</evidence>
<keyword evidence="5 10" id="KW-1133">Transmembrane helix</keyword>
<feature type="transmembrane region" description="Helical" evidence="10">
    <location>
        <begin position="22"/>
        <end position="42"/>
    </location>
</feature>
<dbReference type="PANTHER" id="PTHR11351:SF3">
    <property type="entry name" value="BLL4393 PROTEIN"/>
    <property type="match status" value="1"/>
</dbReference>
<keyword evidence="13" id="KW-1185">Reference proteome</keyword>
<dbReference type="PANTHER" id="PTHR11351">
    <property type="entry name" value="ACYL-COA DESATURASE"/>
    <property type="match status" value="1"/>
</dbReference>
<evidence type="ECO:0000256" key="10">
    <source>
        <dbReference type="SAM" id="Phobius"/>
    </source>
</evidence>
<feature type="transmembrane region" description="Helical" evidence="10">
    <location>
        <begin position="49"/>
        <end position="68"/>
    </location>
</feature>
<comment type="caution">
    <text evidence="12">The sequence shown here is derived from an EMBL/GenBank/DDBJ whole genome shotgun (WGS) entry which is preliminary data.</text>
</comment>
<dbReference type="RefSeq" id="WP_150407494.1">
    <property type="nucleotide sequence ID" value="NZ_VXLC01000032.1"/>
</dbReference>
<comment type="subcellular location">
    <subcellularLocation>
        <location evidence="1">Membrane</location>
        <topology evidence="1">Multi-pass membrane protein</topology>
    </subcellularLocation>
</comment>
<dbReference type="AlphaFoldDB" id="A0A5N0DU40"/>
<protein>
    <submittedName>
        <fullName evidence="12">Acyl-CoA desaturase</fullName>
    </submittedName>
</protein>
<dbReference type="InterPro" id="IPR015876">
    <property type="entry name" value="Acyl-CoA_DS"/>
</dbReference>
<dbReference type="OrthoDB" id="19906at2"/>
<evidence type="ECO:0000256" key="4">
    <source>
        <dbReference type="ARBA" id="ARBA00022832"/>
    </source>
</evidence>
<gene>
    <name evidence="12" type="ORF">F3087_40585</name>
</gene>
<evidence type="ECO:0000256" key="7">
    <source>
        <dbReference type="ARBA" id="ARBA00023004"/>
    </source>
</evidence>
<evidence type="ECO:0000256" key="6">
    <source>
        <dbReference type="ARBA" id="ARBA00023002"/>
    </source>
</evidence>
<comment type="similarity">
    <text evidence="2">Belongs to the fatty acid desaturase type 2 family.</text>
</comment>
<dbReference type="PRINTS" id="PR00075">
    <property type="entry name" value="FACDDSATRASE"/>
</dbReference>
<evidence type="ECO:0000256" key="1">
    <source>
        <dbReference type="ARBA" id="ARBA00004141"/>
    </source>
</evidence>
<feature type="domain" description="Fatty acid desaturase" evidence="11">
    <location>
        <begin position="54"/>
        <end position="273"/>
    </location>
</feature>
<proteinExistence type="inferred from homology"/>
<evidence type="ECO:0000313" key="13">
    <source>
        <dbReference type="Proteomes" id="UP000323876"/>
    </source>
</evidence>
<evidence type="ECO:0000256" key="9">
    <source>
        <dbReference type="ARBA" id="ARBA00023136"/>
    </source>
</evidence>
<evidence type="ECO:0000256" key="3">
    <source>
        <dbReference type="ARBA" id="ARBA00022692"/>
    </source>
</evidence>